<dbReference type="EMBL" id="MTKP01000152">
    <property type="protein sequence ID" value="RWX48431.1"/>
    <property type="molecule type" value="Genomic_DNA"/>
</dbReference>
<dbReference type="Proteomes" id="UP000288086">
    <property type="component" value="Unassembled WGS sequence"/>
</dbReference>
<sequence length="58" mass="6350">MGKRGKHTEMDVICCHLKGFNRRTGIPVEMSMGTESAFRKTAGAGGEVEIGAVIWELR</sequence>
<proteinExistence type="predicted"/>
<accession>A0A444J5T0</accession>
<comment type="caution">
    <text evidence="1">The sequence shown here is derived from an EMBL/GenBank/DDBJ whole genome shotgun (WGS) entry which is preliminary data.</text>
</comment>
<dbReference type="AlphaFoldDB" id="A0A444J5T0"/>
<reference evidence="1 2" key="1">
    <citation type="submission" date="2017-01" db="EMBL/GenBank/DDBJ databases">
        <title>The cable genome- insights into the physiology and evolution of filamentous bacteria capable of sulfide oxidation via long distance electron transfer.</title>
        <authorList>
            <person name="Schreiber L."/>
            <person name="Bjerg J.T."/>
            <person name="Boggild A."/>
            <person name="Van De Vossenberg J."/>
            <person name="Meysman F."/>
            <person name="Nielsen L.P."/>
            <person name="Schramm A."/>
            <person name="Kjeldsen K.U."/>
        </authorList>
    </citation>
    <scope>NUCLEOTIDE SEQUENCE [LARGE SCALE GENOMIC DNA]</scope>
    <source>
        <strain evidence="1">A1</strain>
    </source>
</reference>
<evidence type="ECO:0000313" key="1">
    <source>
        <dbReference type="EMBL" id="RWX48431.1"/>
    </source>
</evidence>
<name>A0A444J5T0_9BACT</name>
<organism evidence="1 2">
    <name type="scientific">Candidatus Electrothrix communis</name>
    <dbReference type="NCBI Taxonomy" id="1859133"/>
    <lineage>
        <taxon>Bacteria</taxon>
        <taxon>Pseudomonadati</taxon>
        <taxon>Thermodesulfobacteriota</taxon>
        <taxon>Desulfobulbia</taxon>
        <taxon>Desulfobulbales</taxon>
        <taxon>Desulfobulbaceae</taxon>
        <taxon>Candidatus Electrothrix</taxon>
    </lineage>
</organism>
<keyword evidence="2" id="KW-1185">Reference proteome</keyword>
<evidence type="ECO:0000313" key="2">
    <source>
        <dbReference type="Proteomes" id="UP000288086"/>
    </source>
</evidence>
<protein>
    <submittedName>
        <fullName evidence="1">Uncharacterized protein</fullName>
    </submittedName>
</protein>
<gene>
    <name evidence="1" type="ORF">VT98_11523</name>
</gene>